<dbReference type="AlphaFoldDB" id="A0A3D8GKB9"/>
<keyword evidence="4" id="KW-1185">Reference proteome</keyword>
<evidence type="ECO:0000256" key="1">
    <source>
        <dbReference type="SAM" id="MobiDB-lite"/>
    </source>
</evidence>
<sequence length="59" mass="7141">MKDWIFGNLEWLVLGFFFIWFMLTEFPRLVMSWRGTSKYGDDDPSGNDNARPRKPYDYL</sequence>
<proteinExistence type="predicted"/>
<dbReference type="EMBL" id="QNQT01000020">
    <property type="protein sequence ID" value="RDU34699.1"/>
    <property type="molecule type" value="Genomic_DNA"/>
</dbReference>
<protein>
    <submittedName>
        <fullName evidence="3">Uncharacterized protein</fullName>
    </submittedName>
</protein>
<accession>A0A3D8GKB9</accession>
<keyword evidence="2" id="KW-1133">Transmembrane helix</keyword>
<keyword evidence="2" id="KW-0812">Transmembrane</keyword>
<feature type="transmembrane region" description="Helical" evidence="2">
    <location>
        <begin position="12"/>
        <end position="30"/>
    </location>
</feature>
<dbReference type="Proteomes" id="UP000257144">
    <property type="component" value="Unassembled WGS sequence"/>
</dbReference>
<evidence type="ECO:0000313" key="4">
    <source>
        <dbReference type="Proteomes" id="UP000257144"/>
    </source>
</evidence>
<dbReference type="RefSeq" id="WP_115454154.1">
    <property type="nucleotide sequence ID" value="NZ_QNQT01000020.1"/>
</dbReference>
<gene>
    <name evidence="3" type="ORF">DRW41_21990</name>
</gene>
<evidence type="ECO:0000313" key="3">
    <source>
        <dbReference type="EMBL" id="RDU34699.1"/>
    </source>
</evidence>
<evidence type="ECO:0000256" key="2">
    <source>
        <dbReference type="SAM" id="Phobius"/>
    </source>
</evidence>
<reference evidence="3 4" key="1">
    <citation type="submission" date="2018-07" db="EMBL/GenBank/DDBJ databases">
        <title>Bacillus sp. YLB-04 draft genome sequence.</title>
        <authorList>
            <person name="Yu L."/>
            <person name="Tang X."/>
        </authorList>
    </citation>
    <scope>NUCLEOTIDE SEQUENCE [LARGE SCALE GENOMIC DNA]</scope>
    <source>
        <strain evidence="3 4">YLB-04</strain>
    </source>
</reference>
<organism evidence="3 4">
    <name type="scientific">Neobacillus piezotolerans</name>
    <dbReference type="NCBI Taxonomy" id="2259171"/>
    <lineage>
        <taxon>Bacteria</taxon>
        <taxon>Bacillati</taxon>
        <taxon>Bacillota</taxon>
        <taxon>Bacilli</taxon>
        <taxon>Bacillales</taxon>
        <taxon>Bacillaceae</taxon>
        <taxon>Neobacillus</taxon>
    </lineage>
</organism>
<feature type="compositionally biased region" description="Basic and acidic residues" evidence="1">
    <location>
        <begin position="50"/>
        <end position="59"/>
    </location>
</feature>
<name>A0A3D8GKB9_9BACI</name>
<comment type="caution">
    <text evidence="3">The sequence shown here is derived from an EMBL/GenBank/DDBJ whole genome shotgun (WGS) entry which is preliminary data.</text>
</comment>
<keyword evidence="2" id="KW-0472">Membrane</keyword>
<feature type="region of interest" description="Disordered" evidence="1">
    <location>
        <begin position="37"/>
        <end position="59"/>
    </location>
</feature>